<evidence type="ECO:0000313" key="2">
    <source>
        <dbReference type="Proteomes" id="UP000789570"/>
    </source>
</evidence>
<dbReference type="AlphaFoldDB" id="A0A9N9N3G9"/>
<keyword evidence="2" id="KW-1185">Reference proteome</keyword>
<evidence type="ECO:0000313" key="1">
    <source>
        <dbReference type="EMBL" id="CAG8699896.1"/>
    </source>
</evidence>
<protein>
    <submittedName>
        <fullName evidence="1">12097_t:CDS:1</fullName>
    </submittedName>
</protein>
<proteinExistence type="predicted"/>
<reference evidence="1" key="1">
    <citation type="submission" date="2021-06" db="EMBL/GenBank/DDBJ databases">
        <authorList>
            <person name="Kallberg Y."/>
            <person name="Tangrot J."/>
            <person name="Rosling A."/>
        </authorList>
    </citation>
    <scope>NUCLEOTIDE SEQUENCE</scope>
    <source>
        <strain evidence="1">UK204</strain>
    </source>
</reference>
<dbReference type="EMBL" id="CAJVPQ010007732">
    <property type="protein sequence ID" value="CAG8699896.1"/>
    <property type="molecule type" value="Genomic_DNA"/>
</dbReference>
<dbReference type="Proteomes" id="UP000789570">
    <property type="component" value="Unassembled WGS sequence"/>
</dbReference>
<sequence length="81" mass="9183">MTPNTIIGKDKSIKVVKEPEKETTDYILSVDWDKNPHKGGDNTNLHSSDKTILVHRASDNKERRILPKSNSNLPANLIYLE</sequence>
<comment type="caution">
    <text evidence="1">The sequence shown here is derived from an EMBL/GenBank/DDBJ whole genome shotgun (WGS) entry which is preliminary data.</text>
</comment>
<gene>
    <name evidence="1" type="ORF">FCALED_LOCUS13424</name>
</gene>
<accession>A0A9N9N3G9</accession>
<organism evidence="1 2">
    <name type="scientific">Funneliformis caledonium</name>
    <dbReference type="NCBI Taxonomy" id="1117310"/>
    <lineage>
        <taxon>Eukaryota</taxon>
        <taxon>Fungi</taxon>
        <taxon>Fungi incertae sedis</taxon>
        <taxon>Mucoromycota</taxon>
        <taxon>Glomeromycotina</taxon>
        <taxon>Glomeromycetes</taxon>
        <taxon>Glomerales</taxon>
        <taxon>Glomeraceae</taxon>
        <taxon>Funneliformis</taxon>
    </lineage>
</organism>
<name>A0A9N9N3G9_9GLOM</name>